<dbReference type="EMBL" id="LT629750">
    <property type="protein sequence ID" value="SDT01555.1"/>
    <property type="molecule type" value="Genomic_DNA"/>
</dbReference>
<protein>
    <submittedName>
        <fullName evidence="1">Uncharacterized protein</fullName>
    </submittedName>
</protein>
<gene>
    <name evidence="1" type="ORF">SAMN05444158_4051</name>
</gene>
<keyword evidence="2" id="KW-1185">Reference proteome</keyword>
<dbReference type="Proteomes" id="UP000243904">
    <property type="component" value="Chromosome I"/>
</dbReference>
<dbReference type="AlphaFoldDB" id="A0A1H1WWT9"/>
<organism evidence="1 2">
    <name type="scientific">Bradyrhizobium canariense</name>
    <dbReference type="NCBI Taxonomy" id="255045"/>
    <lineage>
        <taxon>Bacteria</taxon>
        <taxon>Pseudomonadati</taxon>
        <taxon>Pseudomonadota</taxon>
        <taxon>Alphaproteobacteria</taxon>
        <taxon>Hyphomicrobiales</taxon>
        <taxon>Nitrobacteraceae</taxon>
        <taxon>Bradyrhizobium</taxon>
    </lineage>
</organism>
<sequence length="153" mass="16805">MTTLRIYDYRDGVLALDLSDLIDLLAPRSLEASWRVSPVRINHPDLGRFYDEFMRTGAVQPGQDALEVLAANGLSVSGVTLSEAAHAAWQVIWGQFVATLPEQNDTWVNIRAIDSTFYEVTSSDEAVLGAIWSAYKDVRVAPGPVTSAPIERV</sequence>
<proteinExistence type="predicted"/>
<name>A0A1H1WWT9_9BRAD</name>
<evidence type="ECO:0000313" key="1">
    <source>
        <dbReference type="EMBL" id="SDT01555.1"/>
    </source>
</evidence>
<reference evidence="2" key="1">
    <citation type="submission" date="2016-10" db="EMBL/GenBank/DDBJ databases">
        <authorList>
            <person name="Varghese N."/>
            <person name="Submissions S."/>
        </authorList>
    </citation>
    <scope>NUCLEOTIDE SEQUENCE [LARGE SCALE GENOMIC DNA]</scope>
    <source>
        <strain evidence="2">GAS369</strain>
    </source>
</reference>
<evidence type="ECO:0000313" key="2">
    <source>
        <dbReference type="Proteomes" id="UP000243904"/>
    </source>
</evidence>
<accession>A0A1H1WWT9</accession>